<dbReference type="InterPro" id="IPR000742">
    <property type="entry name" value="EGF"/>
</dbReference>
<feature type="domain" description="ZP" evidence="5">
    <location>
        <begin position="1101"/>
        <end position="1340"/>
    </location>
</feature>
<dbReference type="SMART" id="SM00181">
    <property type="entry name" value="EGF"/>
    <property type="match status" value="15"/>
</dbReference>
<dbReference type="EMBL" id="CAKOFQ010007522">
    <property type="protein sequence ID" value="CAH2002983.1"/>
    <property type="molecule type" value="Genomic_DNA"/>
</dbReference>
<keyword evidence="3" id="KW-0812">Transmembrane</keyword>
<sequence length="1472" mass="159023">MCSPDQTCSVLDTTPLRTIMCQCPPDTLVDVSGRCVPIVVVKPQCQIDSDCSDREKCVRGSCVEACRVDRCGVNALCNSFHHQAVCTCAAGYTGNPHIECANIPKTPVVITPPECYTDSDCGYDRTCHNEMCVNPCVLEKSCGVGAFCSANDHRAVCRCPPGFEGDARVECVAPVGVTVGCTSNSECPKSESCINRICVSPCNCGSNADCRVVNHYPTCFCRPGYSGNPQIGCVKLGCQSDNECDSDKQCYNGQCLNPCILGDPCAMNAECYGQNHRAACRCPPGLEGNPFERCERVECHTDSECPNNRACIQQRCVDPCSSIANPACARNAICYAQNHAAGCICPPHLPEGNPISFCTAPSREAGRPQCEHDGECPSKLACIQNQCVNPCEKLSPCHHSAHCTVEDTLPVRTMICTCPEGWVPNENGECHAVIVPIPPGCTSDNDCPGAEACINRLCRNPCDCGTDAECFVNNHRAICSCKKGYEGNPNIACQAVGCRIDSECGSGRACINGNCINPCLVKDPCGVNAECFVHQHHAECRCTSGYRGNPFDRCIVVGCYANSDCPGDRQCINAQCINPCVYDNPCSPRAECQVQNHLAMCRCPIGYIGNPYVDCKPEPQPECREDSECPARLACLNNKCQDPCAVLEPCQRPAECQVIGSVPVRTMVCICPPGYISSGSGTCTPEPAVKEIGACISDSDCPSEKACFNSICKNPCNCGPNAECRVKNHKPICTCRQGFDGNPELECHRVGCRTDDDCTNTHTCINRQCVPACESAYCGNKAICHAYNHRAVCECPPGLAGNPQVNCIQVGCRTDSECPSNRACINTKCENPCEAANPCDAPAECKIYNHVVECICPPGTVSDGGRGCLREEAKCRSDSECPSHFACINAECVNPCTIAKPCGVNAECTVLDTVPVRTLVCQCVPGYQGNAAVQCDKVAACRTDLGFQYTPEGACVCPPGRALNDLDACIPCPPEKGLKVDDRGRCVCALERGLIIDERGNCVCPPEFGYRLDYKGNCVPQGPECERDEDCADDRYCNLEPKTCDNPCEEKVCGENAICNATRHRAICICPPGYTGNPEVSCNTTQPHMRTDFPRANLEVSCLSNGVQVAVTVSDYFNGILYVKGHSKDEKCRRVIDGETSERLELFTVNFGTCGLIHVNGEASFVLVIQHHPKLMTDKAKAYHIKCMYRTGEQTVTLGFNVSMLTTAGTIANTGPPPTCLMKIVTPTGEEINSAEIGDNLVLQVDVQPGSIYGGFARSCVAKTTEDSIENEYLVTDEDGCATDPTIFGEWEYNPDTQSLLASFNAFKFPSSDTIRFQCNIRVCFGKCQPVNCRGYNAFGRRRRAIEDLNENNTDVANAGDILTGQLREEITIESNAILTLERREERGADPRTVASAQRAEDICVSMIGFIIALVITALLALVAVAIAVSCWLMAYRRRPKTTGPLPHPPEFPNPLFTTPEPMAEPSPDYLT</sequence>
<evidence type="ECO:0000256" key="2">
    <source>
        <dbReference type="SAM" id="MobiDB-lite"/>
    </source>
</evidence>
<dbReference type="Pfam" id="PF21164">
    <property type="entry name" value="Dumpy_DPY"/>
    <property type="match status" value="3"/>
</dbReference>
<evidence type="ECO:0000313" key="7">
    <source>
        <dbReference type="Proteomes" id="UP001152888"/>
    </source>
</evidence>
<dbReference type="InterPro" id="IPR001507">
    <property type="entry name" value="ZP_dom"/>
</dbReference>
<feature type="domain" description="EGF-like" evidence="4">
    <location>
        <begin position="893"/>
        <end position="936"/>
    </location>
</feature>
<dbReference type="InterPro" id="IPR056953">
    <property type="entry name" value="CUT_N"/>
</dbReference>
<name>A0A9P0PXT2_ACAOB</name>
<proteinExistence type="predicted"/>
<dbReference type="SUPFAM" id="SSF90148">
    <property type="entry name" value="DPY module"/>
    <property type="match status" value="1"/>
</dbReference>
<evidence type="ECO:0000259" key="5">
    <source>
        <dbReference type="PROSITE" id="PS51034"/>
    </source>
</evidence>
<accession>A0A9P0PXT2</accession>
<feature type="domain" description="EGF-like" evidence="4">
    <location>
        <begin position="577"/>
        <end position="616"/>
    </location>
</feature>
<feature type="transmembrane region" description="Helical" evidence="3">
    <location>
        <begin position="1407"/>
        <end position="1435"/>
    </location>
</feature>
<dbReference type="Proteomes" id="UP001152888">
    <property type="component" value="Unassembled WGS sequence"/>
</dbReference>
<dbReference type="SMART" id="SM00241">
    <property type="entry name" value="ZP"/>
    <property type="match status" value="1"/>
</dbReference>
<dbReference type="PROSITE" id="PS51034">
    <property type="entry name" value="ZP_2"/>
    <property type="match status" value="1"/>
</dbReference>
<reference evidence="6" key="1">
    <citation type="submission" date="2022-03" db="EMBL/GenBank/DDBJ databases">
        <authorList>
            <person name="Sayadi A."/>
        </authorList>
    </citation>
    <scope>NUCLEOTIDE SEQUENCE</scope>
</reference>
<dbReference type="PROSITE" id="PS01186">
    <property type="entry name" value="EGF_2"/>
    <property type="match status" value="8"/>
</dbReference>
<dbReference type="PANTHER" id="PTHR22963:SF39">
    <property type="entry name" value="DUMPY"/>
    <property type="match status" value="1"/>
</dbReference>
<feature type="domain" description="EGF-like" evidence="4">
    <location>
        <begin position="1045"/>
        <end position="1083"/>
    </location>
</feature>
<evidence type="ECO:0000259" key="4">
    <source>
        <dbReference type="PROSITE" id="PS50026"/>
    </source>
</evidence>
<comment type="caution">
    <text evidence="6">The sequence shown here is derived from an EMBL/GenBank/DDBJ whole genome shotgun (WGS) entry which is preliminary data.</text>
</comment>
<feature type="domain" description="EGF-like" evidence="4">
    <location>
        <begin position="516"/>
        <end position="555"/>
    </location>
</feature>
<dbReference type="PANTHER" id="PTHR22963">
    <property type="entry name" value="ENDOGLIN-RELATED"/>
    <property type="match status" value="1"/>
</dbReference>
<dbReference type="OrthoDB" id="4405280at2759"/>
<feature type="domain" description="EGF-like" evidence="4">
    <location>
        <begin position="256"/>
        <end position="295"/>
    </location>
</feature>
<comment type="caution">
    <text evidence="1">Lacks conserved residue(s) required for the propagation of feature annotation.</text>
</comment>
<keyword evidence="3" id="KW-1133">Transmembrane helix</keyword>
<dbReference type="Pfam" id="PF25057">
    <property type="entry name" value="CUT_N"/>
    <property type="match status" value="1"/>
</dbReference>
<keyword evidence="7" id="KW-1185">Reference proteome</keyword>
<keyword evidence="3" id="KW-0472">Membrane</keyword>
<evidence type="ECO:0000313" key="6">
    <source>
        <dbReference type="EMBL" id="CAH2002983.1"/>
    </source>
</evidence>
<dbReference type="InterPro" id="IPR048407">
    <property type="entry name" value="Dumpy_DPY"/>
</dbReference>
<gene>
    <name evidence="6" type="ORF">ACAOBT_LOCUS27094</name>
</gene>
<dbReference type="PROSITE" id="PS50026">
    <property type="entry name" value="EGF_3"/>
    <property type="match status" value="5"/>
</dbReference>
<evidence type="ECO:0000256" key="1">
    <source>
        <dbReference type="PROSITE-ProRule" id="PRU00076"/>
    </source>
</evidence>
<keyword evidence="1" id="KW-0245">EGF-like domain</keyword>
<protein>
    <submittedName>
        <fullName evidence="6">Uncharacterized protein</fullName>
    </submittedName>
</protein>
<organism evidence="6 7">
    <name type="scientific">Acanthoscelides obtectus</name>
    <name type="common">Bean weevil</name>
    <name type="synonym">Bruchus obtectus</name>
    <dbReference type="NCBI Taxonomy" id="200917"/>
    <lineage>
        <taxon>Eukaryota</taxon>
        <taxon>Metazoa</taxon>
        <taxon>Ecdysozoa</taxon>
        <taxon>Arthropoda</taxon>
        <taxon>Hexapoda</taxon>
        <taxon>Insecta</taxon>
        <taxon>Pterygota</taxon>
        <taxon>Neoptera</taxon>
        <taxon>Endopterygota</taxon>
        <taxon>Coleoptera</taxon>
        <taxon>Polyphaga</taxon>
        <taxon>Cucujiformia</taxon>
        <taxon>Chrysomeloidea</taxon>
        <taxon>Chrysomelidae</taxon>
        <taxon>Bruchinae</taxon>
        <taxon>Bruchini</taxon>
        <taxon>Acanthoscelides</taxon>
    </lineage>
</organism>
<feature type="region of interest" description="Disordered" evidence="2">
    <location>
        <begin position="1443"/>
        <end position="1472"/>
    </location>
</feature>
<evidence type="ECO:0000256" key="3">
    <source>
        <dbReference type="SAM" id="Phobius"/>
    </source>
</evidence>